<dbReference type="AlphaFoldDB" id="A0A2W4ZWK0"/>
<reference evidence="2 3" key="1">
    <citation type="submission" date="2017-08" db="EMBL/GenBank/DDBJ databases">
        <title>Infants hospitalized years apart are colonized by the same room-sourced microbial strains.</title>
        <authorList>
            <person name="Brooks B."/>
            <person name="Olm M.R."/>
            <person name="Firek B.A."/>
            <person name="Baker R."/>
            <person name="Thomas B.C."/>
            <person name="Morowitz M.J."/>
            <person name="Banfield J.F."/>
        </authorList>
    </citation>
    <scope>NUCLEOTIDE SEQUENCE [LARGE SCALE GENOMIC DNA]</scope>
    <source>
        <strain evidence="2">S2_018_000_R2_104</strain>
    </source>
</reference>
<name>A0A2W4ZWK0_9BACT</name>
<evidence type="ECO:0000256" key="1">
    <source>
        <dbReference type="SAM" id="SignalP"/>
    </source>
</evidence>
<evidence type="ECO:0000313" key="2">
    <source>
        <dbReference type="EMBL" id="PZO86670.1"/>
    </source>
</evidence>
<keyword evidence="1" id="KW-0732">Signal</keyword>
<dbReference type="Pfam" id="PF06776">
    <property type="entry name" value="IalB"/>
    <property type="match status" value="1"/>
</dbReference>
<evidence type="ECO:0008006" key="4">
    <source>
        <dbReference type="Google" id="ProtNLM"/>
    </source>
</evidence>
<dbReference type="EMBL" id="QFNK01000100">
    <property type="protein sequence ID" value="PZO86670.1"/>
    <property type="molecule type" value="Genomic_DNA"/>
</dbReference>
<feature type="signal peptide" evidence="1">
    <location>
        <begin position="1"/>
        <end position="24"/>
    </location>
</feature>
<dbReference type="Gene3D" id="2.60.40.1880">
    <property type="entry name" value="Invasion associated locus B (IalB) protein"/>
    <property type="match status" value="1"/>
</dbReference>
<feature type="chain" id="PRO_5016113815" description="Invasion associated locus B family protein" evidence="1">
    <location>
        <begin position="25"/>
        <end position="171"/>
    </location>
</feature>
<evidence type="ECO:0000313" key="3">
    <source>
        <dbReference type="Proteomes" id="UP000249557"/>
    </source>
</evidence>
<dbReference type="InterPro" id="IPR010642">
    <property type="entry name" value="Invasion_prot_B"/>
</dbReference>
<proteinExistence type="predicted"/>
<comment type="caution">
    <text evidence="2">The sequence shown here is derived from an EMBL/GenBank/DDBJ whole genome shotgun (WGS) entry which is preliminary data.</text>
</comment>
<protein>
    <recommendedName>
        <fullName evidence="4">Invasion associated locus B family protein</fullName>
    </recommendedName>
</protein>
<dbReference type="Proteomes" id="UP000249557">
    <property type="component" value="Unassembled WGS sequence"/>
</dbReference>
<organism evidence="2 3">
    <name type="scientific">Micavibrio aeruginosavorus</name>
    <dbReference type="NCBI Taxonomy" id="349221"/>
    <lineage>
        <taxon>Bacteria</taxon>
        <taxon>Pseudomonadati</taxon>
        <taxon>Bdellovibrionota</taxon>
        <taxon>Bdellovibrionia</taxon>
        <taxon>Bdellovibrionales</taxon>
        <taxon>Pseudobdellovibrionaceae</taxon>
        <taxon>Micavibrio</taxon>
    </lineage>
</organism>
<dbReference type="InterPro" id="IPR038696">
    <property type="entry name" value="IalB_sf"/>
</dbReference>
<sequence length="171" mass="18312">MFTPRIFLLAAIGILSFTGQGALASEQKEIGTFGAWTAYTFEENGANVCYMASRPAKAEGKYAKRGDVVAMITHRPSEGTKNVFSYMAGYGYKKGSDVELSVDGKKFILFTQNDMAWAADANADSSIIEALKKGNRLTIKGTSARGTATTDTFSLKGSTKAFEEISKACGV</sequence>
<accession>A0A2W4ZWK0</accession>
<gene>
    <name evidence="2" type="ORF">DI626_05890</name>
</gene>